<keyword evidence="2" id="KW-1185">Reference proteome</keyword>
<accession>A0A1M6J6U4</accession>
<gene>
    <name evidence="1" type="ORF">SAMN02745176_03525</name>
</gene>
<organism evidence="1 2">
    <name type="scientific">Lutispora thermophila DSM 19022</name>
    <dbReference type="NCBI Taxonomy" id="1122184"/>
    <lineage>
        <taxon>Bacteria</taxon>
        <taxon>Bacillati</taxon>
        <taxon>Bacillota</taxon>
        <taxon>Clostridia</taxon>
        <taxon>Lutisporales</taxon>
        <taxon>Lutisporaceae</taxon>
        <taxon>Lutispora</taxon>
    </lineage>
</organism>
<sequence length="486" mass="56287">MRKKKKAAILDIAAQKYKESDLRFFRELLDYSDNGVVYNYILKHQEAIINKVFDGDRHKYFESYVALVKDKFLASVGADLHILPWSDHILFAMKYNLKQDSKRIYRKDAAKDQICFSEYVRGSLGNREEEGKAQYNIKWDRIKGIRIPRNFKDLLSGQIDSFTYTKEKIRYLLGLITLADGDGVIHAFNVQYAYKEMSKVFEENTLALSTCYDVHKKLLKDGIISVYDTPSGYQNLRIQGYKEGFKKGYIAVPYFVFQEVFKKLETAAIKVFFDVVFKHNNGENGKGKVDENKPVIFKVAVCPTDNKDSISRYVKVLGRLKKRSRSEILRLFSGDSGRTGLNSIFNMDLHEIRKGLLYIRLKKEYMIQKSEAVKASFFSAAKRFARKANVIKSILNNSLIRLNDKQFDYIVEMMRKASTRAIKAIISIVNKEIQAGNAINDIVAYIKAVYERYMAGERTRLSLDEINDDIIAKLSDPYEYIWMSME</sequence>
<reference evidence="1 2" key="1">
    <citation type="submission" date="2016-11" db="EMBL/GenBank/DDBJ databases">
        <authorList>
            <person name="Jaros S."/>
            <person name="Januszkiewicz K."/>
            <person name="Wedrychowicz H."/>
        </authorList>
    </citation>
    <scope>NUCLEOTIDE SEQUENCE [LARGE SCALE GENOMIC DNA]</scope>
    <source>
        <strain evidence="1 2">DSM 19022</strain>
    </source>
</reference>
<evidence type="ECO:0000313" key="2">
    <source>
        <dbReference type="Proteomes" id="UP000184442"/>
    </source>
</evidence>
<dbReference type="OrthoDB" id="9808017at2"/>
<evidence type="ECO:0000313" key="1">
    <source>
        <dbReference type="EMBL" id="SHJ42444.1"/>
    </source>
</evidence>
<dbReference type="RefSeq" id="WP_073028157.1">
    <property type="nucleotide sequence ID" value="NZ_FQZS01000052.1"/>
</dbReference>
<dbReference type="AlphaFoldDB" id="A0A1M6J6U4"/>
<proteinExistence type="predicted"/>
<dbReference type="Proteomes" id="UP000184442">
    <property type="component" value="Unassembled WGS sequence"/>
</dbReference>
<name>A0A1M6J6U4_9FIRM</name>
<dbReference type="EMBL" id="FQZS01000052">
    <property type="protein sequence ID" value="SHJ42444.1"/>
    <property type="molecule type" value="Genomic_DNA"/>
</dbReference>
<protein>
    <submittedName>
        <fullName evidence="1">Uncharacterized protein</fullName>
    </submittedName>
</protein>